<dbReference type="RefSeq" id="XP_003955617.1">
    <property type="nucleotide sequence ID" value="XM_003955568.1"/>
</dbReference>
<keyword evidence="3 4" id="KW-0539">Nucleus</keyword>
<evidence type="ECO:0000256" key="1">
    <source>
        <dbReference type="ARBA" id="ARBA00004259"/>
    </source>
</evidence>
<keyword evidence="4" id="KW-0653">Protein transport</keyword>
<keyword evidence="4" id="KW-0906">Nuclear pore complex</keyword>
<keyword evidence="4" id="KW-0813">Transport</keyword>
<keyword evidence="4" id="KW-0509">mRNA transport</keyword>
<dbReference type="GeneID" id="13882785"/>
<comment type="subcellular location">
    <subcellularLocation>
        <location evidence="1">Nucleus envelope</location>
    </subcellularLocation>
    <subcellularLocation>
        <location evidence="4">Nucleus</location>
        <location evidence="4">Nuclear pore complex</location>
    </subcellularLocation>
</comment>
<dbReference type="GO" id="GO:0017056">
    <property type="term" value="F:structural constituent of nuclear pore"/>
    <property type="evidence" value="ECO:0007669"/>
    <property type="project" value="EnsemblFungi"/>
</dbReference>
<dbReference type="Pfam" id="PF04097">
    <property type="entry name" value="Nic96"/>
    <property type="match status" value="1"/>
</dbReference>
<dbReference type="GO" id="GO:0044612">
    <property type="term" value="C:nuclear pore linkers"/>
    <property type="evidence" value="ECO:0007669"/>
    <property type="project" value="EnsemblFungi"/>
</dbReference>
<comment type="similarity">
    <text evidence="2 4">Belongs to the nucleoporin interacting component (NIC) family.</text>
</comment>
<dbReference type="PANTHER" id="PTHR11225:SF4">
    <property type="entry name" value="NUCLEAR PORE COMPLEX PROTEIN NUP93"/>
    <property type="match status" value="1"/>
</dbReference>
<evidence type="ECO:0000256" key="4">
    <source>
        <dbReference type="RuleBase" id="RU364035"/>
    </source>
</evidence>
<proteinExistence type="inferred from homology"/>
<keyword evidence="4" id="KW-0811">Translocation</keyword>
<dbReference type="OrthoDB" id="1918363at2759"/>
<gene>
    <name evidence="5" type="primary">KAFR0B01830</name>
    <name evidence="5" type="ORF">KAFR_0B01830</name>
</gene>
<dbReference type="HOGENOM" id="CLU_011846_0_0_1"/>
<protein>
    <recommendedName>
        <fullName evidence="4">Nuclear pore protein</fullName>
    </recommendedName>
</protein>
<dbReference type="GO" id="GO:0006999">
    <property type="term" value="P:nuclear pore organization"/>
    <property type="evidence" value="ECO:0007669"/>
    <property type="project" value="EnsemblFungi"/>
</dbReference>
<accession>H2AQ32</accession>
<dbReference type="EMBL" id="HE650822">
    <property type="protein sequence ID" value="CCF56482.1"/>
    <property type="molecule type" value="Genomic_DNA"/>
</dbReference>
<dbReference type="GO" id="GO:0044615">
    <property type="term" value="C:nuclear pore nuclear basket"/>
    <property type="evidence" value="ECO:0007669"/>
    <property type="project" value="EnsemblFungi"/>
</dbReference>
<dbReference type="STRING" id="1071382.H2AQ32"/>
<dbReference type="GO" id="GO:0016973">
    <property type="term" value="P:poly(A)+ mRNA export from nucleus"/>
    <property type="evidence" value="ECO:0007669"/>
    <property type="project" value="TreeGrafter"/>
</dbReference>
<sequence>MDGDLKQQNASSLKSTSKLFNDLIESSKTLPTTSSELGSIQLSINEINRRSKDLRSSYTHGKPESVRDHTKAHYLLAGSGLAFEDVDSSLNFLKDNKLNKTITTTTTAAQQQRQVNTDGMEIDSYLKIKKDENILASIEQLLSYAAKDFDNFINQNLNLDWNQRKDLVKENFGVLIHKNESNSSKATSKIMNWGLDKNKNKNFKILNNNSNESKLNVNENYLVREIFETYAKTIHAFNNSRQMGQMFPLTKEFISLLSSNTAHINNVNDSKKRQLLESWKVLDNLGGIADHKDTVSNAKDYLEKQFLGYVDSLYNKNMDEGLPTNINKIKSFIESKLKNTSSNTWKISNLTIVNGEPIWALIFYLLRAGLKKEALEIAINNKSSFKKVEQSFLAYFKAYISSNDNRLPIEFSNKLHTEYNQHIKNSLNGDPYRLAVYKIIGRCDLTRKNISSVTLSIEDWLWVHFMLIKDDINDNDPIYERYTLEDFQNIILSYGEARFTNNYLQVLVLSGLYELAVEYAYSFNEFDAVHLAIGFANENLLKIASIESILSDTNSSSKLVVFNKKTNQREINFAKLIGNYVRSFKFSDPRIATEYLILINLNNNGNAEQIELCHESLRELILETNEFTILLGKINRDGSRIPGVIEERQSLLQLRDTKEFLRTITEQAARKADEDGRSSDSLLLYQLSEDYDIVITIVNGLLSDILSNTDLNQNLISFNDNSETNPILLAEKLITIYMENLEISKKVHTKNKETCILLLSLIEVRKLFIAKQWQNTLSAIEQIDLLPFTDELSARKKAQDFTTLNENIIKCIPNLLIITMTCLSNLITSLNQSEYQLMSKIEQIDALKKVAKNCMVYAGMIQYKMPRETYSTLINLDVGL</sequence>
<keyword evidence="6" id="KW-1185">Reference proteome</keyword>
<dbReference type="InterPro" id="IPR007231">
    <property type="entry name" value="Nucleoporin_int_Nup93/Nic96"/>
</dbReference>
<dbReference type="FunCoup" id="H2AQ32">
    <property type="interactions" value="1254"/>
</dbReference>
<dbReference type="Proteomes" id="UP000005220">
    <property type="component" value="Chromosome 2"/>
</dbReference>
<organism evidence="5 6">
    <name type="scientific">Kazachstania africana (strain ATCC 22294 / BCRC 22015 / CBS 2517 / CECT 1963 / NBRC 1671 / NRRL Y-8276)</name>
    <name type="common">Yeast</name>
    <name type="synonym">Kluyveromyces africanus</name>
    <dbReference type="NCBI Taxonomy" id="1071382"/>
    <lineage>
        <taxon>Eukaryota</taxon>
        <taxon>Fungi</taxon>
        <taxon>Dikarya</taxon>
        <taxon>Ascomycota</taxon>
        <taxon>Saccharomycotina</taxon>
        <taxon>Saccharomycetes</taxon>
        <taxon>Saccharomycetales</taxon>
        <taxon>Saccharomycetaceae</taxon>
        <taxon>Kazachstania</taxon>
    </lineage>
</organism>
<dbReference type="GO" id="GO:0006606">
    <property type="term" value="P:protein import into nucleus"/>
    <property type="evidence" value="ECO:0007669"/>
    <property type="project" value="EnsemblFungi"/>
</dbReference>
<evidence type="ECO:0000256" key="2">
    <source>
        <dbReference type="ARBA" id="ARBA00010186"/>
    </source>
</evidence>
<dbReference type="KEGG" id="kaf:KAFR_0B01830"/>
<dbReference type="GO" id="GO:0000055">
    <property type="term" value="P:ribosomal large subunit export from nucleus"/>
    <property type="evidence" value="ECO:0007669"/>
    <property type="project" value="EnsemblFungi"/>
</dbReference>
<reference evidence="5 6" key="1">
    <citation type="journal article" date="2011" name="Proc. Natl. Acad. Sci. U.S.A.">
        <title>Evolutionary erosion of yeast sex chromosomes by mating-type switching accidents.</title>
        <authorList>
            <person name="Gordon J.L."/>
            <person name="Armisen D."/>
            <person name="Proux-Wera E."/>
            <person name="Oheigeartaigh S.S."/>
            <person name="Byrne K.P."/>
            <person name="Wolfe K.H."/>
        </authorList>
    </citation>
    <scope>NUCLEOTIDE SEQUENCE [LARGE SCALE GENOMIC DNA]</scope>
    <source>
        <strain evidence="6">ATCC 22294 / BCRC 22015 / CBS 2517 / CECT 1963 / NBRC 1671 / NRRL Y-8276</strain>
    </source>
</reference>
<dbReference type="eggNOG" id="KOG2168">
    <property type="taxonomic scope" value="Eukaryota"/>
</dbReference>
<dbReference type="AlphaFoldDB" id="H2AQ32"/>
<evidence type="ECO:0000313" key="6">
    <source>
        <dbReference type="Proteomes" id="UP000005220"/>
    </source>
</evidence>
<evidence type="ECO:0000313" key="5">
    <source>
        <dbReference type="EMBL" id="CCF56482.1"/>
    </source>
</evidence>
<dbReference type="InParanoid" id="H2AQ32"/>
<evidence type="ECO:0000256" key="3">
    <source>
        <dbReference type="ARBA" id="ARBA00023242"/>
    </source>
</evidence>
<keyword evidence="4" id="KW-0472">Membrane</keyword>
<name>H2AQ32_KAZAF</name>
<dbReference type="PANTHER" id="PTHR11225">
    <property type="entry name" value="NUCLEAR PORE COMPLEX PROTEIN NUP93 NUCLEOPORIN NUP93 DEAD EYE PROTEIN"/>
    <property type="match status" value="1"/>
</dbReference>